<dbReference type="InterPro" id="IPR001680">
    <property type="entry name" value="WD40_rpt"/>
</dbReference>
<dbReference type="PROSITE" id="PS50878">
    <property type="entry name" value="RT_POL"/>
    <property type="match status" value="1"/>
</dbReference>
<reference evidence="10 11" key="1">
    <citation type="journal article" date="2022" name="Allergy">
        <title>Genome assembly and annotation of Periplaneta americana reveal a comprehensive cockroach allergen profile.</title>
        <authorList>
            <person name="Wang L."/>
            <person name="Xiong Q."/>
            <person name="Saelim N."/>
            <person name="Wang L."/>
            <person name="Nong W."/>
            <person name="Wan A.T."/>
            <person name="Shi M."/>
            <person name="Liu X."/>
            <person name="Cao Q."/>
            <person name="Hui J.H.L."/>
            <person name="Sookrung N."/>
            <person name="Leung T.F."/>
            <person name="Tungtrongchitr A."/>
            <person name="Tsui S.K.W."/>
        </authorList>
    </citation>
    <scope>NUCLEOTIDE SEQUENCE [LARGE SCALE GENOMIC DNA]</scope>
    <source>
        <strain evidence="10">PWHHKU_190912</strain>
    </source>
</reference>
<accession>A0ABQ8SPK1</accession>
<evidence type="ECO:0000256" key="5">
    <source>
        <dbReference type="ARBA" id="ARBA00022737"/>
    </source>
</evidence>
<dbReference type="SMART" id="SM00320">
    <property type="entry name" value="WD40"/>
    <property type="match status" value="4"/>
</dbReference>
<evidence type="ECO:0000256" key="6">
    <source>
        <dbReference type="ARBA" id="ARBA00023242"/>
    </source>
</evidence>
<keyword evidence="4 8" id="KW-0853">WD repeat</keyword>
<dbReference type="InterPro" id="IPR018983">
    <property type="entry name" value="U3_snoRNA-assocProt_15_C"/>
</dbReference>
<dbReference type="Pfam" id="PF09384">
    <property type="entry name" value="UTP15_C"/>
    <property type="match status" value="1"/>
</dbReference>
<dbReference type="Proteomes" id="UP001148838">
    <property type="component" value="Unassembled WGS sequence"/>
</dbReference>
<comment type="subcellular location">
    <subcellularLocation>
        <location evidence="1">Nucleus</location>
        <location evidence="1">Nucleolus</location>
    </subcellularLocation>
</comment>
<evidence type="ECO:0000256" key="1">
    <source>
        <dbReference type="ARBA" id="ARBA00004604"/>
    </source>
</evidence>
<evidence type="ECO:0000256" key="8">
    <source>
        <dbReference type="PROSITE-ProRule" id="PRU00221"/>
    </source>
</evidence>
<dbReference type="SUPFAM" id="SSF56672">
    <property type="entry name" value="DNA/RNA polymerases"/>
    <property type="match status" value="1"/>
</dbReference>
<dbReference type="Gene3D" id="2.130.10.10">
    <property type="entry name" value="YVTN repeat-like/Quinoprotein amine dehydrogenase"/>
    <property type="match status" value="1"/>
</dbReference>
<sequence>MAGLCEGGNEPPGSLKANNGEKWEYKGTAHQLFIDFKKAYDSVKREVLYDILIEFGIPKKLVRLIKMFLSETYSRVRIGQFLSDAFPIHCGLKQGDALSLLLFSFAVEYAIRKVQDNREGLELNGLHQLLVCVDDVNMSGENPQTIRENTRILLEDYVRAGAVSPLSSDIILSGGYDNIVRMYDARVNTSVFNVDHGAPVESVLFLPTGGVFLSAGGTEIRVWDAFAGGRLLAKLCQHHKTVTCLCLASGNKRLLSGSLDRHVKIYDTSTYQVVHTLDYPNAVLSLDVSPGDETLVAGMVDGLVSISRREENTKPTTQERLKVSYRYAPDDLQTRTVDNIVPEEKMNLMSKHDTCLRKFQYSKAVDCVLIPVVTNKKPAVTVGLFQELLRRKGLRAALAGRETKSLSAILRFLIKYIGDYRFTRTLIDVANILLDIYSEVEHSLEISRLLQRLAERVREEEQLTEELLALQGALQLLLSGASMGETDRVDNLVDSSTMQPSLSAKSNFVVNIT</sequence>
<dbReference type="InterPro" id="IPR036322">
    <property type="entry name" value="WD40_repeat_dom_sf"/>
</dbReference>
<evidence type="ECO:0000313" key="10">
    <source>
        <dbReference type="EMBL" id="KAJ4436108.1"/>
    </source>
</evidence>
<dbReference type="SUPFAM" id="SSF50978">
    <property type="entry name" value="WD40 repeat-like"/>
    <property type="match status" value="1"/>
</dbReference>
<dbReference type="PANTHER" id="PTHR19924">
    <property type="entry name" value="UTP15 U3 SMALL NUCLEOLAR RNA-ASSOCIATED PROTEIN 15 FAMILY MEMBER"/>
    <property type="match status" value="1"/>
</dbReference>
<evidence type="ECO:0000256" key="3">
    <source>
        <dbReference type="ARBA" id="ARBA00022552"/>
    </source>
</evidence>
<feature type="domain" description="Reverse transcriptase" evidence="9">
    <location>
        <begin position="1"/>
        <end position="187"/>
    </location>
</feature>
<evidence type="ECO:0000256" key="7">
    <source>
        <dbReference type="ARBA" id="ARBA00045437"/>
    </source>
</evidence>
<evidence type="ECO:0000256" key="4">
    <source>
        <dbReference type="ARBA" id="ARBA00022574"/>
    </source>
</evidence>
<evidence type="ECO:0000313" key="11">
    <source>
        <dbReference type="Proteomes" id="UP001148838"/>
    </source>
</evidence>
<comment type="caution">
    <text evidence="10">The sequence shown here is derived from an EMBL/GenBank/DDBJ whole genome shotgun (WGS) entry which is preliminary data.</text>
</comment>
<name>A0ABQ8SPK1_PERAM</name>
<dbReference type="PROSITE" id="PS50082">
    <property type="entry name" value="WD_REPEATS_2"/>
    <property type="match status" value="1"/>
</dbReference>
<gene>
    <name evidence="10" type="ORF">ANN_18735</name>
</gene>
<dbReference type="EMBL" id="JAJSOF020000023">
    <property type="protein sequence ID" value="KAJ4436108.1"/>
    <property type="molecule type" value="Genomic_DNA"/>
</dbReference>
<dbReference type="InterPro" id="IPR043502">
    <property type="entry name" value="DNA/RNA_pol_sf"/>
</dbReference>
<proteinExistence type="predicted"/>
<comment type="function">
    <text evidence="7">Ribosome biogenesis factor. Involved in nucleolar processing of pre-18S ribosomal RNA. Required for optimal pre-ribosomal RNA transcription by RNA polymerase I. Part of the small subunit (SSU) processome, first precursor of the small eukaryotic ribosomal subunit. During the assembly of the SSU processome in the nucleolus, many ribosome biogenesis factors, an RNA chaperone and ribosomal proteins associate with the nascent pre-rRNA and work in concert to generate RNA folding, modifications, rearrangements and cleavage as well as targeted degradation of pre-ribosomal RNA by the RNA exosome.</text>
</comment>
<dbReference type="Pfam" id="PF00078">
    <property type="entry name" value="RVT_1"/>
    <property type="match status" value="1"/>
</dbReference>
<organism evidence="10 11">
    <name type="scientific">Periplaneta americana</name>
    <name type="common">American cockroach</name>
    <name type="synonym">Blatta americana</name>
    <dbReference type="NCBI Taxonomy" id="6978"/>
    <lineage>
        <taxon>Eukaryota</taxon>
        <taxon>Metazoa</taxon>
        <taxon>Ecdysozoa</taxon>
        <taxon>Arthropoda</taxon>
        <taxon>Hexapoda</taxon>
        <taxon>Insecta</taxon>
        <taxon>Pterygota</taxon>
        <taxon>Neoptera</taxon>
        <taxon>Polyneoptera</taxon>
        <taxon>Dictyoptera</taxon>
        <taxon>Blattodea</taxon>
        <taxon>Blattoidea</taxon>
        <taxon>Blattidae</taxon>
        <taxon>Blattinae</taxon>
        <taxon>Periplaneta</taxon>
    </lineage>
</organism>
<dbReference type="InterPro" id="IPR000477">
    <property type="entry name" value="RT_dom"/>
</dbReference>
<keyword evidence="5" id="KW-0677">Repeat</keyword>
<keyword evidence="11" id="KW-1185">Reference proteome</keyword>
<dbReference type="InterPro" id="IPR015943">
    <property type="entry name" value="WD40/YVTN_repeat-like_dom_sf"/>
</dbReference>
<feature type="repeat" description="WD" evidence="8">
    <location>
        <begin position="235"/>
        <end position="276"/>
    </location>
</feature>
<dbReference type="PANTHER" id="PTHR19924:SF26">
    <property type="entry name" value="U3 SMALL NUCLEOLAR RNA-ASSOCIATED PROTEIN 15 HOMOLOG"/>
    <property type="match status" value="1"/>
</dbReference>
<keyword evidence="3" id="KW-0698">rRNA processing</keyword>
<dbReference type="Pfam" id="PF00400">
    <property type="entry name" value="WD40"/>
    <property type="match status" value="2"/>
</dbReference>
<protein>
    <recommendedName>
        <fullName evidence="2">U3 small nucleolar RNA-associated protein 15 homolog</fullName>
    </recommendedName>
</protein>
<evidence type="ECO:0000259" key="9">
    <source>
        <dbReference type="PROSITE" id="PS50878"/>
    </source>
</evidence>
<keyword evidence="6" id="KW-0539">Nucleus</keyword>
<evidence type="ECO:0000256" key="2">
    <source>
        <dbReference type="ARBA" id="ARBA00018260"/>
    </source>
</evidence>